<protein>
    <recommendedName>
        <fullName evidence="4">FxsA cytoplasmic membrane protein</fullName>
    </recommendedName>
</protein>
<dbReference type="EMBL" id="UINC01001216">
    <property type="protein sequence ID" value="SUZ74609.1"/>
    <property type="molecule type" value="Genomic_DNA"/>
</dbReference>
<feature type="transmembrane region" description="Helical" evidence="2">
    <location>
        <begin position="81"/>
        <end position="101"/>
    </location>
</feature>
<dbReference type="Pfam" id="PF04186">
    <property type="entry name" value="FxsA"/>
    <property type="match status" value="1"/>
</dbReference>
<dbReference type="AlphaFoldDB" id="A0A381Q876"/>
<sequence length="194" mass="20959">MRTRPTTRAALGRPASSAIWPYVATRPWGIAARISHIRSWGVTLTSPGLVPRLSYMAKWTLVFFLIPLVEMYILIEVGGQIGATSTVFLVVLTAVVGVALLRRQGFRTLTRGLGRLQQGQLPATEVVEGLLLAVAGALLLTPGFVTDVVGFLLLAPLARNNIAKKILARVNLESPPERPAGVGETIEGDFQRRP</sequence>
<organism evidence="3">
    <name type="scientific">marine metagenome</name>
    <dbReference type="NCBI Taxonomy" id="408172"/>
    <lineage>
        <taxon>unclassified sequences</taxon>
        <taxon>metagenomes</taxon>
        <taxon>ecological metagenomes</taxon>
    </lineage>
</organism>
<evidence type="ECO:0000256" key="2">
    <source>
        <dbReference type="SAM" id="Phobius"/>
    </source>
</evidence>
<dbReference type="PANTHER" id="PTHR35335:SF1">
    <property type="entry name" value="UPF0716 PROTEIN FXSA"/>
    <property type="match status" value="1"/>
</dbReference>
<accession>A0A381Q876</accession>
<reference evidence="3" key="1">
    <citation type="submission" date="2018-05" db="EMBL/GenBank/DDBJ databases">
        <authorList>
            <person name="Lanie J.A."/>
            <person name="Ng W.-L."/>
            <person name="Kazmierczak K.M."/>
            <person name="Andrzejewski T.M."/>
            <person name="Davidsen T.M."/>
            <person name="Wayne K.J."/>
            <person name="Tettelin H."/>
            <person name="Glass J.I."/>
            <person name="Rusch D."/>
            <person name="Podicherti R."/>
            <person name="Tsui H.-C.T."/>
            <person name="Winkler M.E."/>
        </authorList>
    </citation>
    <scope>NUCLEOTIDE SEQUENCE</scope>
</reference>
<evidence type="ECO:0008006" key="4">
    <source>
        <dbReference type="Google" id="ProtNLM"/>
    </source>
</evidence>
<feature type="region of interest" description="Disordered" evidence="1">
    <location>
        <begin position="175"/>
        <end position="194"/>
    </location>
</feature>
<feature type="transmembrane region" description="Helical" evidence="2">
    <location>
        <begin position="56"/>
        <end position="75"/>
    </location>
</feature>
<gene>
    <name evidence="3" type="ORF">METZ01_LOCUS27463</name>
</gene>
<proteinExistence type="predicted"/>
<keyword evidence="2" id="KW-0812">Transmembrane</keyword>
<dbReference type="InterPro" id="IPR007313">
    <property type="entry name" value="FxsA"/>
</dbReference>
<keyword evidence="2" id="KW-1133">Transmembrane helix</keyword>
<dbReference type="NCBIfam" id="NF008528">
    <property type="entry name" value="PRK11463.1-2"/>
    <property type="match status" value="1"/>
</dbReference>
<dbReference type="PANTHER" id="PTHR35335">
    <property type="entry name" value="UPF0716 PROTEIN FXSA"/>
    <property type="match status" value="1"/>
</dbReference>
<keyword evidence="2" id="KW-0472">Membrane</keyword>
<evidence type="ECO:0000256" key="1">
    <source>
        <dbReference type="SAM" id="MobiDB-lite"/>
    </source>
</evidence>
<evidence type="ECO:0000313" key="3">
    <source>
        <dbReference type="EMBL" id="SUZ74609.1"/>
    </source>
</evidence>
<dbReference type="GO" id="GO:0016020">
    <property type="term" value="C:membrane"/>
    <property type="evidence" value="ECO:0007669"/>
    <property type="project" value="InterPro"/>
</dbReference>
<name>A0A381Q876_9ZZZZ</name>